<name>A0A239FQ21_9BACT</name>
<protein>
    <submittedName>
        <fullName evidence="2">Nucleoside-diphosphate-sugar epimerase</fullName>
    </submittedName>
</protein>
<dbReference type="InterPro" id="IPR036291">
    <property type="entry name" value="NAD(P)-bd_dom_sf"/>
</dbReference>
<dbReference type="Pfam" id="PF13460">
    <property type="entry name" value="NAD_binding_10"/>
    <property type="match status" value="1"/>
</dbReference>
<organism evidence="2 3">
    <name type="scientific">Pontibacter ummariensis</name>
    <dbReference type="NCBI Taxonomy" id="1610492"/>
    <lineage>
        <taxon>Bacteria</taxon>
        <taxon>Pseudomonadati</taxon>
        <taxon>Bacteroidota</taxon>
        <taxon>Cytophagia</taxon>
        <taxon>Cytophagales</taxon>
        <taxon>Hymenobacteraceae</taxon>
        <taxon>Pontibacter</taxon>
    </lineage>
</organism>
<dbReference type="SUPFAM" id="SSF51735">
    <property type="entry name" value="NAD(P)-binding Rossmann-fold domains"/>
    <property type="match status" value="1"/>
</dbReference>
<sequence>MPYFTAQTNAALLSNRMAEQLLKAGTMEIQAKNKSNISIMGCGWLGLPLAERLIATSYEVKGSTTNAKKVQLLQQKGISPFRINLQEETTAGEVLAAFLQSEVLVLNVPPQLRKGGGTEYLRQMRLLQTALLDSPVRKVLFVSSTSVYHDLNRWVTENDAGLTEATSPSHVLLQAEDLFRKQSQWQTTVVRFAGLVGGDRHPGRFLAGKTQVAGGEVPVNLIHLEDCLAVLEKIIVTGKWNEVYNACADAHPTRQEFYVQAAGQLKLTPPEFSPGEETNYKLISSEKLKRELPYSFRYPDPMAFF</sequence>
<feature type="domain" description="NAD(P)-binding" evidence="1">
    <location>
        <begin position="43"/>
        <end position="218"/>
    </location>
</feature>
<reference evidence="3" key="1">
    <citation type="submission" date="2017-06" db="EMBL/GenBank/DDBJ databases">
        <authorList>
            <person name="Varghese N."/>
            <person name="Submissions S."/>
        </authorList>
    </citation>
    <scope>NUCLEOTIDE SEQUENCE [LARGE SCALE GENOMIC DNA]</scope>
    <source>
        <strain evidence="3">NKM1</strain>
    </source>
</reference>
<evidence type="ECO:0000259" key="1">
    <source>
        <dbReference type="Pfam" id="PF13460"/>
    </source>
</evidence>
<accession>A0A239FQ21</accession>
<dbReference type="GO" id="GO:0005737">
    <property type="term" value="C:cytoplasm"/>
    <property type="evidence" value="ECO:0007669"/>
    <property type="project" value="TreeGrafter"/>
</dbReference>
<keyword evidence="3" id="KW-1185">Reference proteome</keyword>
<evidence type="ECO:0000313" key="3">
    <source>
        <dbReference type="Proteomes" id="UP000198432"/>
    </source>
</evidence>
<evidence type="ECO:0000313" key="2">
    <source>
        <dbReference type="EMBL" id="SNS58303.1"/>
    </source>
</evidence>
<dbReference type="PANTHER" id="PTHR48079">
    <property type="entry name" value="PROTEIN YEEZ"/>
    <property type="match status" value="1"/>
</dbReference>
<dbReference type="InterPro" id="IPR016040">
    <property type="entry name" value="NAD(P)-bd_dom"/>
</dbReference>
<dbReference type="InterPro" id="IPR051783">
    <property type="entry name" value="NAD(P)-dependent_oxidoreduct"/>
</dbReference>
<dbReference type="CDD" id="cd05266">
    <property type="entry name" value="SDR_a4"/>
    <property type="match status" value="1"/>
</dbReference>
<dbReference type="Gene3D" id="3.40.50.720">
    <property type="entry name" value="NAD(P)-binding Rossmann-like Domain"/>
    <property type="match status" value="1"/>
</dbReference>
<dbReference type="EMBL" id="FZOQ01000009">
    <property type="protein sequence ID" value="SNS58303.1"/>
    <property type="molecule type" value="Genomic_DNA"/>
</dbReference>
<dbReference type="AlphaFoldDB" id="A0A239FQ21"/>
<dbReference type="GO" id="GO:0004029">
    <property type="term" value="F:aldehyde dehydrogenase (NAD+) activity"/>
    <property type="evidence" value="ECO:0007669"/>
    <property type="project" value="TreeGrafter"/>
</dbReference>
<dbReference type="Proteomes" id="UP000198432">
    <property type="component" value="Unassembled WGS sequence"/>
</dbReference>
<dbReference type="PANTHER" id="PTHR48079:SF6">
    <property type="entry name" value="NAD(P)-BINDING DOMAIN-CONTAINING PROTEIN-RELATED"/>
    <property type="match status" value="1"/>
</dbReference>
<gene>
    <name evidence="2" type="ORF">SAMN06296052_10948</name>
</gene>
<proteinExistence type="predicted"/>